<dbReference type="Gene3D" id="3.40.50.1820">
    <property type="entry name" value="alpha/beta hydrolase"/>
    <property type="match status" value="1"/>
</dbReference>
<proteinExistence type="predicted"/>
<organism evidence="2 3">
    <name type="scientific">Sulfobacillus thermotolerans</name>
    <dbReference type="NCBI Taxonomy" id="338644"/>
    <lineage>
        <taxon>Bacteria</taxon>
        <taxon>Bacillati</taxon>
        <taxon>Bacillota</taxon>
        <taxon>Clostridia</taxon>
        <taxon>Eubacteriales</taxon>
        <taxon>Clostridiales Family XVII. Incertae Sedis</taxon>
        <taxon>Sulfobacillus</taxon>
    </lineage>
</organism>
<sequence>MDEFTVVAADGARIETYFATGGKVGVILCHGKAFDRDSFVEYGETLQQAGYTVAIPNFRGYGASSVGSEGPDAIELDVIAVASELRSRGHHVVALGASRGGGGVLRAAALRPELFAALITWSTVAVPDATAVRLGTMPKLFIVSESEMMHDQTLAVFRIAPEPKTLKEIPGGRHAQKIWQGPDRSLLEAEVSAFLATVSAQQE</sequence>
<evidence type="ECO:0000313" key="2">
    <source>
        <dbReference type="EMBL" id="AUW95036.1"/>
    </source>
</evidence>
<dbReference type="InterPro" id="IPR029058">
    <property type="entry name" value="AB_hydrolase_fold"/>
</dbReference>
<keyword evidence="3" id="KW-1185">Reference proteome</keyword>
<dbReference type="Proteomes" id="UP000325292">
    <property type="component" value="Chromosome"/>
</dbReference>
<dbReference type="SUPFAM" id="SSF53474">
    <property type="entry name" value="alpha/beta-Hydrolases"/>
    <property type="match status" value="1"/>
</dbReference>
<protein>
    <recommendedName>
        <fullName evidence="1">AB hydrolase-1 domain-containing protein</fullName>
    </recommendedName>
</protein>
<dbReference type="RefSeq" id="WP_103375756.1">
    <property type="nucleotide sequence ID" value="NZ_CP133983.1"/>
</dbReference>
<accession>A0ABM6RU98</accession>
<gene>
    <name evidence="2" type="ORF">BXT84_14625</name>
</gene>
<reference evidence="2 3" key="1">
    <citation type="journal article" date="2019" name="Sci. Rep.">
        <title>Sulfobacillus thermotolerans: new insights into resistance and metabolic capacities of acidophilic chemolithotrophs.</title>
        <authorList>
            <person name="Panyushkina A.E."/>
            <person name="Babenko V.V."/>
            <person name="Nikitina A.S."/>
            <person name="Selezneva O.V."/>
            <person name="Tsaplina I.A."/>
            <person name="Letarova M.A."/>
            <person name="Kostryukova E.S."/>
            <person name="Letarov A.V."/>
        </authorList>
    </citation>
    <scope>NUCLEOTIDE SEQUENCE [LARGE SCALE GENOMIC DNA]</scope>
    <source>
        <strain evidence="2 3">Kr1</strain>
    </source>
</reference>
<name>A0ABM6RU98_9FIRM</name>
<feature type="domain" description="AB hydrolase-1" evidence="1">
    <location>
        <begin position="26"/>
        <end position="123"/>
    </location>
</feature>
<dbReference type="Pfam" id="PF00561">
    <property type="entry name" value="Abhydrolase_1"/>
    <property type="match status" value="1"/>
</dbReference>
<evidence type="ECO:0000259" key="1">
    <source>
        <dbReference type="Pfam" id="PF00561"/>
    </source>
</evidence>
<dbReference type="EMBL" id="CP019454">
    <property type="protein sequence ID" value="AUW95036.1"/>
    <property type="molecule type" value="Genomic_DNA"/>
</dbReference>
<dbReference type="InterPro" id="IPR000073">
    <property type="entry name" value="AB_hydrolase_1"/>
</dbReference>
<evidence type="ECO:0000313" key="3">
    <source>
        <dbReference type="Proteomes" id="UP000325292"/>
    </source>
</evidence>